<protein>
    <submittedName>
        <fullName evidence="2">Uncharacterized protein</fullName>
    </submittedName>
</protein>
<feature type="compositionally biased region" description="Low complexity" evidence="1">
    <location>
        <begin position="713"/>
        <end position="730"/>
    </location>
</feature>
<accession>A0A4Z1SST6</accession>
<dbReference type="EMBL" id="VDLU01000004">
    <property type="protein sequence ID" value="TNJ26708.1"/>
    <property type="molecule type" value="Genomic_DNA"/>
</dbReference>
<feature type="compositionally biased region" description="Polar residues" evidence="1">
    <location>
        <begin position="738"/>
        <end position="747"/>
    </location>
</feature>
<reference evidence="2 3" key="1">
    <citation type="submission" date="2019-05" db="EMBL/GenBank/DDBJ databases">
        <title>The compact genome of Giardia muris reveals important steps in the evolution of intestinal protozoan parasites.</title>
        <authorList>
            <person name="Xu F."/>
            <person name="Jimenez-Gonzalez A."/>
            <person name="Einarsson E."/>
            <person name="Astvaldsson A."/>
            <person name="Peirasmaki D."/>
            <person name="Eckmann L."/>
            <person name="Andersson J.O."/>
            <person name="Svard S.G."/>
            <person name="Jerlstrom-Hultqvist J."/>
        </authorList>
    </citation>
    <scope>NUCLEOTIDE SEQUENCE [LARGE SCALE GENOMIC DNA]</scope>
    <source>
        <strain evidence="2 3">Roberts-Thomson</strain>
    </source>
</reference>
<dbReference type="VEuPathDB" id="GiardiaDB:GMRT_11700"/>
<dbReference type="AlphaFoldDB" id="A0A4Z1SST6"/>
<proteinExistence type="predicted"/>
<evidence type="ECO:0000313" key="2">
    <source>
        <dbReference type="EMBL" id="TNJ26708.1"/>
    </source>
</evidence>
<feature type="region of interest" description="Disordered" evidence="1">
    <location>
        <begin position="713"/>
        <end position="747"/>
    </location>
</feature>
<keyword evidence="3" id="KW-1185">Reference proteome</keyword>
<name>A0A4Z1SST6_GIAMU</name>
<dbReference type="OrthoDB" id="10255879at2759"/>
<feature type="region of interest" description="Disordered" evidence="1">
    <location>
        <begin position="789"/>
        <end position="821"/>
    </location>
</feature>
<feature type="compositionally biased region" description="Low complexity" evidence="1">
    <location>
        <begin position="54"/>
        <end position="68"/>
    </location>
</feature>
<dbReference type="Proteomes" id="UP000315496">
    <property type="component" value="Chromosome 4"/>
</dbReference>
<evidence type="ECO:0000313" key="3">
    <source>
        <dbReference type="Proteomes" id="UP000315496"/>
    </source>
</evidence>
<sequence length="1209" mass="133373">MSKGTKPAEAAPSVFLRLQLSFDPLVSTLPRDEPPPQLVLALPGGLRHTLVYWTTSTPSPSSQPSQQPGSASGKARAAKPTAPSEEYTLLTELDEEVPISNPLTLAPLFIGERGSLRLEAPATKGKEDKTPGNNSFSFFSALLVVDLPIRDTFLLTSGDKVMLKGTMHLRIHKAMHPAPDTQVTFLPRSVVAQTGNYLVLRVLALRGLSIPQSIDYREAFFDAVQVQATLCGQSITSTPISQELLGGFRGVENLTGVARSSGMKYISSTEVPVDLCFATSYLKPGDVDQLRVSLSETPLTVTVRFRDVVRPPTLGKQDQAKSTSVAPFQCEAEGVLSLVDLLEEDRVIDRWINLTPSFKTSAGQLLDGTALASEGMARKQKLQTAQSAPETLPIGTWDSAMVHVQIALASQLTSPPETDQTGYFERAYVYLKPDDLLACRTAFTTALQLNLNGIRLLNSTLAAQLLGKGEESPIRAIPPDKLTAKMITDSELLTYTDSPERLQQCATLLKPLTLTSVAANVAGSPIEASTVAPFITGWHMCDSSYQLIYVEAPAGLGLLQALLNPIQRVLDGDTESPSDTLVGPCIKHDPSIRFRRRLCPDWSLALERFCFVQGLQVISEQSSSWTTGSADRNSSRYLEKLLSLTVIARQETSKQASPVGRRSQFTYAPVAYDMRMLAERDIFLTGQEVRSLLLWIGGILPLQLRDANLLASDRTTTSPKKSTSPGTRPSGKPRTASRRSTSTKGISSLGLSDVAKDAATVAPYGGTLGMTAQLVSELIRDNGFRERDAFPSISGHSRLRTGTNPRAVPPGSTSLVSRSLGRDGELEEKVVEAILCETVLPPSAQTLISDAISGRRKFQYSNQTLGKQNILSKAREIIAEDMSHKGFNSTHDEYRNQPLLHLPVSSKRYTAEYDRERRFVKTPNLKSVPFAESGSKWRHDYKTTVEEYRKDDLQDPWDEEQTQRMLLSQPPASNEGIPRNQPAFHTWTQPLEYFETDKRKLLSVIRDDAEYRAEVKRKEREEWKKKIVVSHTHINPPKATGRDCSSSLARPILQDPPQKYSLKLANAKGDLNTPKTLASAEHWQQSDTRPGGGIGTRALVLKNIQEARPDFTAEIIAIARSSKLIFKNREEEDQMTDSEKARRKRALREEATRQLMARMRAATVEELEGLDTNSLMDTAKRIIRLNGAGDDRVELTQFDSISSMPRRHH</sequence>
<feature type="region of interest" description="Disordered" evidence="1">
    <location>
        <begin position="54"/>
        <end position="83"/>
    </location>
</feature>
<gene>
    <name evidence="2" type="ORF">GMRT_11700</name>
</gene>
<organism evidence="2 3">
    <name type="scientific">Giardia muris</name>
    <dbReference type="NCBI Taxonomy" id="5742"/>
    <lineage>
        <taxon>Eukaryota</taxon>
        <taxon>Metamonada</taxon>
        <taxon>Diplomonadida</taxon>
        <taxon>Hexamitidae</taxon>
        <taxon>Giardiinae</taxon>
        <taxon>Giardia</taxon>
    </lineage>
</organism>
<comment type="caution">
    <text evidence="2">The sequence shown here is derived from an EMBL/GenBank/DDBJ whole genome shotgun (WGS) entry which is preliminary data.</text>
</comment>
<evidence type="ECO:0000256" key="1">
    <source>
        <dbReference type="SAM" id="MobiDB-lite"/>
    </source>
</evidence>